<dbReference type="SUPFAM" id="SSF81301">
    <property type="entry name" value="Nucleotidyltransferase"/>
    <property type="match status" value="1"/>
</dbReference>
<dbReference type="Gene3D" id="3.30.460.10">
    <property type="entry name" value="Beta Polymerase, domain 2"/>
    <property type="match status" value="1"/>
</dbReference>
<name>I0HHY5_ACTM4</name>
<dbReference type="CDD" id="cd05403">
    <property type="entry name" value="NT_KNTase_like"/>
    <property type="match status" value="1"/>
</dbReference>
<evidence type="ECO:0000313" key="2">
    <source>
        <dbReference type="EMBL" id="BAL92622.1"/>
    </source>
</evidence>
<protein>
    <recommendedName>
        <fullName evidence="1">Polymerase nucleotidyl transferase domain-containing protein</fullName>
    </recommendedName>
</protein>
<dbReference type="PATRIC" id="fig|512565.3.peg.7411"/>
<evidence type="ECO:0000313" key="3">
    <source>
        <dbReference type="Proteomes" id="UP000007882"/>
    </source>
</evidence>
<dbReference type="Pfam" id="PF01909">
    <property type="entry name" value="NTP_transf_2"/>
    <property type="match status" value="1"/>
</dbReference>
<dbReference type="AlphaFoldDB" id="I0HHY5"/>
<dbReference type="GO" id="GO:0016779">
    <property type="term" value="F:nucleotidyltransferase activity"/>
    <property type="evidence" value="ECO:0007669"/>
    <property type="project" value="InterPro"/>
</dbReference>
<sequence>MGMAPTDADLAELAARLTGVPGVCGVVLGGSRARGTHTPDSDTDLGLYYRAPLDTARLGRLAVEAGGAGATVTEPGGWGPWVDGGGWLTIGGDAVDWIYRDVDRVHRCWADAEAGRYAFHAQAGHPLGVPDFSYPGELALGKILSDPSGELAALQARVRVFPRALAEALVAGLWEADFLIGLARKAVTRGDSAYVSGCLFRLAGVCAHALHGAAGRWLINEKGAVAAAGALPGAPDRFAARVETAFAAVSGDPLHLSLAIDIAADLVLETVDACAMMLR</sequence>
<evidence type="ECO:0000259" key="1">
    <source>
        <dbReference type="Pfam" id="PF01909"/>
    </source>
</evidence>
<dbReference type="KEGG" id="ams:AMIS_74020"/>
<feature type="domain" description="Polymerase nucleotidyl transferase" evidence="1">
    <location>
        <begin position="24"/>
        <end position="54"/>
    </location>
</feature>
<organism evidence="2 3">
    <name type="scientific">Actinoplanes missouriensis (strain ATCC 14538 / DSM 43046 / CBS 188.64 / JCM 3121 / NBRC 102363 / NCIMB 12654 / NRRL B-3342 / UNCC 431)</name>
    <dbReference type="NCBI Taxonomy" id="512565"/>
    <lineage>
        <taxon>Bacteria</taxon>
        <taxon>Bacillati</taxon>
        <taxon>Actinomycetota</taxon>
        <taxon>Actinomycetes</taxon>
        <taxon>Micromonosporales</taxon>
        <taxon>Micromonosporaceae</taxon>
        <taxon>Actinoplanes</taxon>
    </lineage>
</organism>
<dbReference type="HOGENOM" id="CLU_069366_1_0_11"/>
<keyword evidence="3" id="KW-1185">Reference proteome</keyword>
<dbReference type="STRING" id="512565.AMIS_74020"/>
<accession>I0HHY5</accession>
<reference evidence="2 3" key="1">
    <citation type="submission" date="2012-02" db="EMBL/GenBank/DDBJ databases">
        <title>Complete genome sequence of Actinoplanes missouriensis 431 (= NBRC 102363).</title>
        <authorList>
            <person name="Ohnishi Y."/>
            <person name="Ishikawa J."/>
            <person name="Sekine M."/>
            <person name="Hosoyama A."/>
            <person name="Harada T."/>
            <person name="Narita H."/>
            <person name="Hata T."/>
            <person name="Konno Y."/>
            <person name="Tutikane K."/>
            <person name="Fujita N."/>
            <person name="Horinouchi S."/>
            <person name="Hayakawa M."/>
        </authorList>
    </citation>
    <scope>NUCLEOTIDE SEQUENCE [LARGE SCALE GENOMIC DNA]</scope>
    <source>
        <strain evidence="3">ATCC 14538 / DSM 43046 / CBS 188.64 / JCM 3121 / NBRC 102363 / NCIMB 12654 / NRRL B-3342 / UNCC 431</strain>
    </source>
</reference>
<dbReference type="EMBL" id="AP012319">
    <property type="protein sequence ID" value="BAL92622.1"/>
    <property type="molecule type" value="Genomic_DNA"/>
</dbReference>
<dbReference type="InterPro" id="IPR002934">
    <property type="entry name" value="Polymerase_NTP_transf_dom"/>
</dbReference>
<dbReference type="InterPro" id="IPR043519">
    <property type="entry name" value="NT_sf"/>
</dbReference>
<dbReference type="Proteomes" id="UP000007882">
    <property type="component" value="Chromosome"/>
</dbReference>
<dbReference type="eggNOG" id="COG1708">
    <property type="taxonomic scope" value="Bacteria"/>
</dbReference>
<proteinExistence type="predicted"/>
<gene>
    <name evidence="2" type="ordered locus">AMIS_74020</name>
</gene>